<organism evidence="1">
    <name type="scientific">marine sediment metagenome</name>
    <dbReference type="NCBI Taxonomy" id="412755"/>
    <lineage>
        <taxon>unclassified sequences</taxon>
        <taxon>metagenomes</taxon>
        <taxon>ecological metagenomes</taxon>
    </lineage>
</organism>
<name>X0S3W8_9ZZZZ</name>
<comment type="caution">
    <text evidence="1">The sequence shown here is derived from an EMBL/GenBank/DDBJ whole genome shotgun (WGS) entry which is preliminary data.</text>
</comment>
<proteinExistence type="predicted"/>
<evidence type="ECO:0000313" key="1">
    <source>
        <dbReference type="EMBL" id="GAF70617.1"/>
    </source>
</evidence>
<protein>
    <submittedName>
        <fullName evidence="1">Uncharacterized protein</fullName>
    </submittedName>
</protein>
<reference evidence="1" key="1">
    <citation type="journal article" date="2014" name="Front. Microbiol.">
        <title>High frequency of phylogenetically diverse reductive dehalogenase-homologous genes in deep subseafloor sedimentary metagenomes.</title>
        <authorList>
            <person name="Kawai M."/>
            <person name="Futagami T."/>
            <person name="Toyoda A."/>
            <person name="Takaki Y."/>
            <person name="Nishi S."/>
            <person name="Hori S."/>
            <person name="Arai W."/>
            <person name="Tsubouchi T."/>
            <person name="Morono Y."/>
            <person name="Uchiyama I."/>
            <person name="Ito T."/>
            <person name="Fujiyama A."/>
            <person name="Inagaki F."/>
            <person name="Takami H."/>
        </authorList>
    </citation>
    <scope>NUCLEOTIDE SEQUENCE</scope>
    <source>
        <strain evidence="1">Expedition CK06-06</strain>
    </source>
</reference>
<gene>
    <name evidence="1" type="ORF">S01H1_07679</name>
</gene>
<accession>X0S3W8</accession>
<sequence length="215" mass="22512">MKKSLITIILIFLPLVVFADSTSFGPEILFEDKIKFTQVDGNEYIDSGLDGWVNIGATIGIEMNAPTWAMGELTTAGEAIFNSSSLDVDFTVNWDTGVGLFVQGSDGYVGIGTASPDQPLEITGSAAIHLNGDGQAMIEIDRSDVGKRSEIRFQTADSTQWVVGLADSDNLGDGSEFFIGQSAGGASSTLVLETTGNVGIGVADPHSTLEVNGAI</sequence>
<dbReference type="AlphaFoldDB" id="X0S3W8"/>
<dbReference type="EMBL" id="BARS01003949">
    <property type="protein sequence ID" value="GAF70617.1"/>
    <property type="molecule type" value="Genomic_DNA"/>
</dbReference>
<feature type="non-terminal residue" evidence="1">
    <location>
        <position position="215"/>
    </location>
</feature>